<proteinExistence type="predicted"/>
<dbReference type="GO" id="GO:0022857">
    <property type="term" value="F:transmembrane transporter activity"/>
    <property type="evidence" value="ECO:0007669"/>
    <property type="project" value="InterPro"/>
</dbReference>
<evidence type="ECO:0000313" key="8">
    <source>
        <dbReference type="Proteomes" id="UP000796880"/>
    </source>
</evidence>
<evidence type="ECO:0000256" key="4">
    <source>
        <dbReference type="ARBA" id="ARBA00022989"/>
    </source>
</evidence>
<dbReference type="SUPFAM" id="SSF103473">
    <property type="entry name" value="MFS general substrate transporter"/>
    <property type="match status" value="1"/>
</dbReference>
<keyword evidence="5 6" id="KW-0472">Membrane</keyword>
<reference evidence="7" key="1">
    <citation type="submission" date="2020-03" db="EMBL/GenBank/DDBJ databases">
        <title>A high-quality chromosome-level genome assembly of a woody plant with both climbing and erect habits, Rhamnella rubrinervis.</title>
        <authorList>
            <person name="Lu Z."/>
            <person name="Yang Y."/>
            <person name="Zhu X."/>
            <person name="Sun Y."/>
        </authorList>
    </citation>
    <scope>NUCLEOTIDE SEQUENCE</scope>
    <source>
        <strain evidence="7">BYM</strain>
        <tissue evidence="7">Leaf</tissue>
    </source>
</reference>
<sequence>MRVLHKTSNSIVEPQLQEAVGIINVPPADENNTNDVVQVAGPTNTASLLKHMFHHPTPSVLHILITAVGINFFRLSSGIDALFLYGPTVFQKAGITPPIKVYSAPSQSKPLSCSEIYPLRLRIVGTSTAVAVNRATSGVVLSSSITLTFLLYAGFATMAWVLFYVMLPETKGKTLEEMQELFGNFVIWRSSSSSSKQEKLQRQADNQT</sequence>
<evidence type="ECO:0000256" key="2">
    <source>
        <dbReference type="ARBA" id="ARBA00022448"/>
    </source>
</evidence>
<evidence type="ECO:0000313" key="7">
    <source>
        <dbReference type="EMBL" id="KAF3435610.1"/>
    </source>
</evidence>
<organism evidence="7 8">
    <name type="scientific">Rhamnella rubrinervis</name>
    <dbReference type="NCBI Taxonomy" id="2594499"/>
    <lineage>
        <taxon>Eukaryota</taxon>
        <taxon>Viridiplantae</taxon>
        <taxon>Streptophyta</taxon>
        <taxon>Embryophyta</taxon>
        <taxon>Tracheophyta</taxon>
        <taxon>Spermatophyta</taxon>
        <taxon>Magnoliopsida</taxon>
        <taxon>eudicotyledons</taxon>
        <taxon>Gunneridae</taxon>
        <taxon>Pentapetalae</taxon>
        <taxon>rosids</taxon>
        <taxon>fabids</taxon>
        <taxon>Rosales</taxon>
        <taxon>Rhamnaceae</taxon>
        <taxon>rhamnoid group</taxon>
        <taxon>Rhamneae</taxon>
        <taxon>Rhamnella</taxon>
    </lineage>
</organism>
<keyword evidence="3 6" id="KW-0812">Transmembrane</keyword>
<accession>A0A8K0GVE9</accession>
<comment type="subcellular location">
    <subcellularLocation>
        <location evidence="1">Membrane</location>
    </subcellularLocation>
</comment>
<evidence type="ECO:0000256" key="1">
    <source>
        <dbReference type="ARBA" id="ARBA00004370"/>
    </source>
</evidence>
<dbReference type="Proteomes" id="UP000796880">
    <property type="component" value="Unassembled WGS sequence"/>
</dbReference>
<dbReference type="GO" id="GO:0016020">
    <property type="term" value="C:membrane"/>
    <property type="evidence" value="ECO:0007669"/>
    <property type="project" value="UniProtKB-SubCell"/>
</dbReference>
<dbReference type="PANTHER" id="PTHR48020:SF49">
    <property type="entry name" value="SUGAR TRANSPORTER"/>
    <property type="match status" value="1"/>
</dbReference>
<dbReference type="InterPro" id="IPR005828">
    <property type="entry name" value="MFS_sugar_transport-like"/>
</dbReference>
<comment type="caution">
    <text evidence="7">The sequence shown here is derived from an EMBL/GenBank/DDBJ whole genome shotgun (WGS) entry which is preliminary data.</text>
</comment>
<evidence type="ECO:0000256" key="5">
    <source>
        <dbReference type="ARBA" id="ARBA00023136"/>
    </source>
</evidence>
<evidence type="ECO:0008006" key="9">
    <source>
        <dbReference type="Google" id="ProtNLM"/>
    </source>
</evidence>
<evidence type="ECO:0000256" key="6">
    <source>
        <dbReference type="SAM" id="Phobius"/>
    </source>
</evidence>
<dbReference type="EMBL" id="VOIH02000010">
    <property type="protein sequence ID" value="KAF3435610.1"/>
    <property type="molecule type" value="Genomic_DNA"/>
</dbReference>
<dbReference type="OrthoDB" id="4142200at2759"/>
<dbReference type="Pfam" id="PF00083">
    <property type="entry name" value="Sugar_tr"/>
    <property type="match status" value="1"/>
</dbReference>
<dbReference type="PANTHER" id="PTHR48020">
    <property type="entry name" value="PROTON MYO-INOSITOL COTRANSPORTER"/>
    <property type="match status" value="1"/>
</dbReference>
<keyword evidence="8" id="KW-1185">Reference proteome</keyword>
<dbReference type="InterPro" id="IPR050814">
    <property type="entry name" value="Myo-inositol_Transporter"/>
</dbReference>
<feature type="transmembrane region" description="Helical" evidence="6">
    <location>
        <begin position="149"/>
        <end position="167"/>
    </location>
</feature>
<gene>
    <name evidence="7" type="ORF">FNV43_RR22701</name>
</gene>
<protein>
    <recommendedName>
        <fullName evidence="9">Polyol transporter 6</fullName>
    </recommendedName>
</protein>
<keyword evidence="4 6" id="KW-1133">Transmembrane helix</keyword>
<dbReference type="Gene3D" id="1.20.1250.20">
    <property type="entry name" value="MFS general substrate transporter like domains"/>
    <property type="match status" value="2"/>
</dbReference>
<evidence type="ECO:0000256" key="3">
    <source>
        <dbReference type="ARBA" id="ARBA00022692"/>
    </source>
</evidence>
<feature type="transmembrane region" description="Helical" evidence="6">
    <location>
        <begin position="60"/>
        <end position="85"/>
    </location>
</feature>
<dbReference type="AlphaFoldDB" id="A0A8K0GVE9"/>
<name>A0A8K0GVE9_9ROSA</name>
<keyword evidence="2" id="KW-0813">Transport</keyword>
<dbReference type="InterPro" id="IPR036259">
    <property type="entry name" value="MFS_trans_sf"/>
</dbReference>